<sequence length="56" mass="6766">MAIIPQISIFGWEEIEELGDLERLRLVLEYMPDEELMRQLEKERNKGRDDYPVRAM</sequence>
<dbReference type="EMBL" id="BDJL01000138">
    <property type="protein sequence ID" value="GAV26343.1"/>
    <property type="molecule type" value="Genomic_DNA"/>
</dbReference>
<name>A0A1L8D590_9THEO</name>
<reference evidence="2" key="1">
    <citation type="submission" date="2016-12" db="EMBL/GenBank/DDBJ databases">
        <title>Draft Genome Sequences od Carboxydothermus pertinax and islandicus, Hydrogenogenic Carboxydotrophic Bacteria.</title>
        <authorList>
            <person name="Fukuyama Y."/>
            <person name="Ohmae K."/>
            <person name="Yoneda Y."/>
            <person name="Yoshida T."/>
            <person name="Sako Y."/>
        </authorList>
    </citation>
    <scope>NUCLEOTIDE SEQUENCE [LARGE SCALE GENOMIC DNA]</scope>
    <source>
        <strain evidence="2">SET</strain>
    </source>
</reference>
<feature type="non-terminal residue" evidence="1">
    <location>
        <position position="56"/>
    </location>
</feature>
<keyword evidence="2" id="KW-1185">Reference proteome</keyword>
<organism evidence="1 2">
    <name type="scientific">Carboxydothermus islandicus</name>
    <dbReference type="NCBI Taxonomy" id="661089"/>
    <lineage>
        <taxon>Bacteria</taxon>
        <taxon>Bacillati</taxon>
        <taxon>Bacillota</taxon>
        <taxon>Clostridia</taxon>
        <taxon>Thermoanaerobacterales</taxon>
        <taxon>Thermoanaerobacteraceae</taxon>
        <taxon>Carboxydothermus</taxon>
    </lineage>
</organism>
<evidence type="ECO:0000313" key="1">
    <source>
        <dbReference type="EMBL" id="GAV26343.1"/>
    </source>
</evidence>
<comment type="caution">
    <text evidence="1">The sequence shown here is derived from an EMBL/GenBank/DDBJ whole genome shotgun (WGS) entry which is preliminary data.</text>
</comment>
<dbReference type="Proteomes" id="UP000187338">
    <property type="component" value="Unassembled WGS sequence"/>
</dbReference>
<protein>
    <recommendedName>
        <fullName evidence="3">Transposase</fullName>
    </recommendedName>
</protein>
<evidence type="ECO:0008006" key="3">
    <source>
        <dbReference type="Google" id="ProtNLM"/>
    </source>
</evidence>
<dbReference type="AlphaFoldDB" id="A0A1L8D590"/>
<gene>
    <name evidence="1" type="ORF">ciss_22760</name>
</gene>
<evidence type="ECO:0000313" key="2">
    <source>
        <dbReference type="Proteomes" id="UP000187338"/>
    </source>
</evidence>
<accession>A0A1L8D590</accession>
<proteinExistence type="predicted"/>